<evidence type="ECO:0000256" key="1">
    <source>
        <dbReference type="ARBA" id="ARBA00001974"/>
    </source>
</evidence>
<comment type="pathway">
    <text evidence="2">Amino-acid degradation; L-proline degradation into L-glutamate; L-glutamate from L-proline: step 1/2.</text>
</comment>
<keyword evidence="4" id="KW-0285">Flavoprotein</keyword>
<gene>
    <name evidence="11" type="ORF">R4Z09_24140</name>
</gene>
<accession>A0ABZ2CGS8</accession>
<evidence type="ECO:0000256" key="2">
    <source>
        <dbReference type="ARBA" id="ARBA00004739"/>
    </source>
</evidence>
<reference evidence="11 12" key="1">
    <citation type="submission" date="2023-10" db="EMBL/GenBank/DDBJ databases">
        <title>Niallia locisalis sp.nov. isolated from a salt pond sample.</title>
        <authorList>
            <person name="Li X.-J."/>
            <person name="Dong L."/>
        </authorList>
    </citation>
    <scope>NUCLEOTIDE SEQUENCE [LARGE SCALE GENOMIC DNA]</scope>
    <source>
        <strain evidence="11 12">DSM 29761</strain>
    </source>
</reference>
<keyword evidence="8" id="KW-0642">Proline metabolism</keyword>
<protein>
    <recommendedName>
        <fullName evidence="3">proline dehydrogenase</fullName>
        <ecNumber evidence="3">1.5.5.2</ecNumber>
    </recommendedName>
</protein>
<dbReference type="Pfam" id="PF01619">
    <property type="entry name" value="Pro_dh"/>
    <property type="match status" value="1"/>
</dbReference>
<keyword evidence="7" id="KW-0560">Oxidoreductase</keyword>
<evidence type="ECO:0000313" key="11">
    <source>
        <dbReference type="EMBL" id="WVX80314.1"/>
    </source>
</evidence>
<keyword evidence="6" id="KW-0274">FAD</keyword>
<dbReference type="InterPro" id="IPR015659">
    <property type="entry name" value="Proline_oxidase"/>
</dbReference>
<dbReference type="PANTHER" id="PTHR13914:SF0">
    <property type="entry name" value="PROLINE DEHYDROGENASE 1, MITOCHONDRIAL"/>
    <property type="match status" value="1"/>
</dbReference>
<comment type="cofactor">
    <cofactor evidence="1">
        <name>FAD</name>
        <dbReference type="ChEBI" id="CHEBI:57692"/>
    </cofactor>
</comment>
<organism evidence="11 12">
    <name type="scientific">Niallia oryzisoli</name>
    <dbReference type="NCBI Taxonomy" id="1737571"/>
    <lineage>
        <taxon>Bacteria</taxon>
        <taxon>Bacillati</taxon>
        <taxon>Bacillota</taxon>
        <taxon>Bacilli</taxon>
        <taxon>Bacillales</taxon>
        <taxon>Bacillaceae</taxon>
        <taxon>Niallia</taxon>
    </lineage>
</organism>
<keyword evidence="5" id="KW-0547">Nucleotide-binding</keyword>
<proteinExistence type="predicted"/>
<evidence type="ECO:0000256" key="7">
    <source>
        <dbReference type="ARBA" id="ARBA00023002"/>
    </source>
</evidence>
<evidence type="ECO:0000256" key="5">
    <source>
        <dbReference type="ARBA" id="ARBA00022741"/>
    </source>
</evidence>
<evidence type="ECO:0000256" key="8">
    <source>
        <dbReference type="ARBA" id="ARBA00023062"/>
    </source>
</evidence>
<evidence type="ECO:0000256" key="4">
    <source>
        <dbReference type="ARBA" id="ARBA00022630"/>
    </source>
</evidence>
<name>A0ABZ2CGS8_9BACI</name>
<evidence type="ECO:0000256" key="3">
    <source>
        <dbReference type="ARBA" id="ARBA00012695"/>
    </source>
</evidence>
<dbReference type="PANTHER" id="PTHR13914">
    <property type="entry name" value="PROLINE OXIDASE"/>
    <property type="match status" value="1"/>
</dbReference>
<dbReference type="RefSeq" id="WP_338449244.1">
    <property type="nucleotide sequence ID" value="NZ_CP137640.1"/>
</dbReference>
<sequence length="304" mass="35094">MLSALSKGFFLYLSKNRILNRVAKKWGLKLGASQVVAGNSLESMVVKVRELNEKGLLCTLDHLGEFVSSKEEADSATDAAILTLETIANTGLNSHLSVKLTQLGVDVDRDFCVNNMRRILETAEKYQNFVRIDMEDYSHYKVTLDILQELRETYPNVGTVIQAYLRCAEEDMKTLQDVPLRLVKGAYKELPMVAFQHKKEVDDNFMKLIKIRLLSRSYTAVATHDHHIIESVKQFVEEQQISRDQFEFQMLYGFRTEMQQSLANEGYKMRVYVPYGSDWFAYYMRRLAERPQNVSFALKGFLLK</sequence>
<dbReference type="PIRSF" id="PIRSF000196">
    <property type="entry name" value="Pro_dehydrog"/>
    <property type="match status" value="1"/>
</dbReference>
<dbReference type="Proteomes" id="UP001357223">
    <property type="component" value="Chromosome"/>
</dbReference>
<evidence type="ECO:0000256" key="9">
    <source>
        <dbReference type="ARBA" id="ARBA00048779"/>
    </source>
</evidence>
<dbReference type="EMBL" id="CP137640">
    <property type="protein sequence ID" value="WVX80314.1"/>
    <property type="molecule type" value="Genomic_DNA"/>
</dbReference>
<dbReference type="SUPFAM" id="SSF51730">
    <property type="entry name" value="FAD-linked oxidoreductase"/>
    <property type="match status" value="1"/>
</dbReference>
<evidence type="ECO:0000313" key="12">
    <source>
        <dbReference type="Proteomes" id="UP001357223"/>
    </source>
</evidence>
<evidence type="ECO:0000259" key="10">
    <source>
        <dbReference type="Pfam" id="PF01619"/>
    </source>
</evidence>
<dbReference type="Gene3D" id="3.20.20.220">
    <property type="match status" value="1"/>
</dbReference>
<evidence type="ECO:0000256" key="6">
    <source>
        <dbReference type="ARBA" id="ARBA00022827"/>
    </source>
</evidence>
<dbReference type="InterPro" id="IPR029041">
    <property type="entry name" value="FAD-linked_oxidoreductase-like"/>
</dbReference>
<keyword evidence="12" id="KW-1185">Reference proteome</keyword>
<dbReference type="EC" id="1.5.5.2" evidence="3"/>
<dbReference type="InterPro" id="IPR008219">
    <property type="entry name" value="PRODH_bac_arc"/>
</dbReference>
<feature type="domain" description="Proline dehydrogenase" evidence="10">
    <location>
        <begin position="47"/>
        <end position="296"/>
    </location>
</feature>
<dbReference type="InterPro" id="IPR002872">
    <property type="entry name" value="Proline_DH_dom"/>
</dbReference>
<comment type="catalytic activity">
    <reaction evidence="9">
        <text>L-proline + a quinone = (S)-1-pyrroline-5-carboxylate + a quinol + H(+)</text>
        <dbReference type="Rhea" id="RHEA:23784"/>
        <dbReference type="ChEBI" id="CHEBI:15378"/>
        <dbReference type="ChEBI" id="CHEBI:17388"/>
        <dbReference type="ChEBI" id="CHEBI:24646"/>
        <dbReference type="ChEBI" id="CHEBI:60039"/>
        <dbReference type="ChEBI" id="CHEBI:132124"/>
        <dbReference type="EC" id="1.5.5.2"/>
    </reaction>
</comment>